<evidence type="ECO:0000313" key="4">
    <source>
        <dbReference type="Proteomes" id="UP000633943"/>
    </source>
</evidence>
<dbReference type="InterPro" id="IPR010127">
    <property type="entry name" value="Phasin_subfam-1"/>
</dbReference>
<dbReference type="InterPro" id="IPR018968">
    <property type="entry name" value="Phasin"/>
</dbReference>
<evidence type="ECO:0000259" key="2">
    <source>
        <dbReference type="Pfam" id="PF09361"/>
    </source>
</evidence>
<evidence type="ECO:0000256" key="1">
    <source>
        <dbReference type="SAM" id="MobiDB-lite"/>
    </source>
</evidence>
<accession>A0ABX1P0T9</accession>
<comment type="caution">
    <text evidence="3">The sequence shown here is derived from an EMBL/GenBank/DDBJ whole genome shotgun (WGS) entry which is preliminary data.</text>
</comment>
<dbReference type="RefSeq" id="WP_169203800.1">
    <property type="nucleotide sequence ID" value="NZ_CP059467.1"/>
</dbReference>
<protein>
    <submittedName>
        <fullName evidence="3">TIGR01841 family phasin</fullName>
    </submittedName>
</protein>
<dbReference type="Proteomes" id="UP000633943">
    <property type="component" value="Unassembled WGS sequence"/>
</dbReference>
<proteinExistence type="predicted"/>
<feature type="region of interest" description="Disordered" evidence="1">
    <location>
        <begin position="144"/>
        <end position="170"/>
    </location>
</feature>
<dbReference type="EMBL" id="WTVP01000067">
    <property type="protein sequence ID" value="NMG17267.1"/>
    <property type="molecule type" value="Genomic_DNA"/>
</dbReference>
<dbReference type="Pfam" id="PF09361">
    <property type="entry name" value="Phasin_2"/>
    <property type="match status" value="1"/>
</dbReference>
<sequence>MIAAAEKFANTSIASFDTMTAMLNVAFNSTAHLTALNFSTSRSMLHDGASCASAMLDARNTGEIFTHETSLGQSVIDNALAYIRSANEIATEGHQAILQLVEPQIAEFNREITRNLDKAAKSVPAGSELAFAAVISALQVAKRATGSGESAQEGSTESQEETSRPTRKSA</sequence>
<reference evidence="3 4" key="1">
    <citation type="submission" date="2019-12" db="EMBL/GenBank/DDBJ databases">
        <title>Comparative genomics gives insights into the taxonomy of the Azoarcus-Aromatoleum group and reveals separate origins of nif in the plant-associated Azoarcus and non-plant-associated Aromatoleum sub-groups.</title>
        <authorList>
            <person name="Lafos M."/>
            <person name="Maluk M."/>
            <person name="Batista M."/>
            <person name="Junghare M."/>
            <person name="Carmona M."/>
            <person name="Faoro H."/>
            <person name="Cruz L.M."/>
            <person name="Battistoni F."/>
            <person name="De Souza E."/>
            <person name="Pedrosa F."/>
            <person name="Chen W.-M."/>
            <person name="Poole P.S."/>
            <person name="Dixon R.A."/>
            <person name="James E.K."/>
        </authorList>
    </citation>
    <scope>NUCLEOTIDE SEQUENCE [LARGE SCALE GENOMIC DNA]</scope>
    <source>
        <strain evidence="3 4">PbN1</strain>
    </source>
</reference>
<keyword evidence="4" id="KW-1185">Reference proteome</keyword>
<name>A0ABX1P0T9_9RHOO</name>
<feature type="domain" description="Phasin" evidence="2">
    <location>
        <begin position="6"/>
        <end position="105"/>
    </location>
</feature>
<feature type="compositionally biased region" description="Low complexity" evidence="1">
    <location>
        <begin position="144"/>
        <end position="157"/>
    </location>
</feature>
<evidence type="ECO:0000313" key="3">
    <source>
        <dbReference type="EMBL" id="NMG17267.1"/>
    </source>
</evidence>
<dbReference type="NCBIfam" id="TIGR01841">
    <property type="entry name" value="phasin"/>
    <property type="match status" value="1"/>
</dbReference>
<organism evidence="3 4">
    <name type="scientific">Aromatoleum bremense</name>
    <dbReference type="NCBI Taxonomy" id="76115"/>
    <lineage>
        <taxon>Bacteria</taxon>
        <taxon>Pseudomonadati</taxon>
        <taxon>Pseudomonadota</taxon>
        <taxon>Betaproteobacteria</taxon>
        <taxon>Rhodocyclales</taxon>
        <taxon>Rhodocyclaceae</taxon>
        <taxon>Aromatoleum</taxon>
    </lineage>
</organism>
<gene>
    <name evidence="3" type="primary">phaP</name>
    <name evidence="3" type="ORF">GPA24_17340</name>
</gene>